<dbReference type="GO" id="GO:0020037">
    <property type="term" value="F:heme binding"/>
    <property type="evidence" value="ECO:0007669"/>
    <property type="project" value="InterPro"/>
</dbReference>
<keyword evidence="5" id="KW-1185">Reference proteome</keyword>
<dbReference type="GO" id="GO:0006805">
    <property type="term" value="P:xenobiotic metabolic process"/>
    <property type="evidence" value="ECO:0007669"/>
    <property type="project" value="TreeGrafter"/>
</dbReference>
<dbReference type="GeneTree" id="ENSGT01120000273554"/>
<organism evidence="4 5">
    <name type="scientific">Salvator merianae</name>
    <name type="common">Argentine black and white tegu</name>
    <name type="synonym">Tupinambis merianae</name>
    <dbReference type="NCBI Taxonomy" id="96440"/>
    <lineage>
        <taxon>Eukaryota</taxon>
        <taxon>Metazoa</taxon>
        <taxon>Chordata</taxon>
        <taxon>Craniata</taxon>
        <taxon>Vertebrata</taxon>
        <taxon>Euteleostomi</taxon>
        <taxon>Lepidosauria</taxon>
        <taxon>Squamata</taxon>
        <taxon>Bifurcata</taxon>
        <taxon>Unidentata</taxon>
        <taxon>Episquamata</taxon>
        <taxon>Laterata</taxon>
        <taxon>Teiioidea</taxon>
        <taxon>Teiidae</taxon>
        <taxon>Salvator</taxon>
    </lineage>
</organism>
<dbReference type="GO" id="GO:0019373">
    <property type="term" value="P:epoxygenase P450 pathway"/>
    <property type="evidence" value="ECO:0007669"/>
    <property type="project" value="TreeGrafter"/>
</dbReference>
<dbReference type="AlphaFoldDB" id="A0A8D0B8J0"/>
<reference evidence="4" key="1">
    <citation type="submission" date="2025-08" db="UniProtKB">
        <authorList>
            <consortium name="Ensembl"/>
        </authorList>
    </citation>
    <scope>IDENTIFICATION</scope>
</reference>
<comment type="similarity">
    <text evidence="1">Belongs to the cytochrome P450 family.</text>
</comment>
<dbReference type="GO" id="GO:0005506">
    <property type="term" value="F:iron ion binding"/>
    <property type="evidence" value="ECO:0007669"/>
    <property type="project" value="InterPro"/>
</dbReference>
<name>A0A8D0B8J0_SALMN</name>
<dbReference type="PANTHER" id="PTHR24300">
    <property type="entry name" value="CYTOCHROME P450 508A4-RELATED"/>
    <property type="match status" value="1"/>
</dbReference>
<dbReference type="GO" id="GO:0008392">
    <property type="term" value="F:arachidonate epoxygenase activity"/>
    <property type="evidence" value="ECO:0007669"/>
    <property type="project" value="TreeGrafter"/>
</dbReference>
<dbReference type="SUPFAM" id="SSF48264">
    <property type="entry name" value="Cytochrome P450"/>
    <property type="match status" value="1"/>
</dbReference>
<dbReference type="Gene3D" id="1.10.630.10">
    <property type="entry name" value="Cytochrome P450"/>
    <property type="match status" value="1"/>
</dbReference>
<dbReference type="OMA" id="YSAKMSY"/>
<evidence type="ECO:0000256" key="2">
    <source>
        <dbReference type="ARBA" id="ARBA00022723"/>
    </source>
</evidence>
<keyword evidence="2" id="KW-0479">Metal-binding</keyword>
<dbReference type="GO" id="GO:0016712">
    <property type="term" value="F:oxidoreductase activity, acting on paired donors, with incorporation or reduction of molecular oxygen, reduced flavin or flavoprotein as one donor, and incorporation of one atom of oxygen"/>
    <property type="evidence" value="ECO:0007669"/>
    <property type="project" value="TreeGrafter"/>
</dbReference>
<dbReference type="InterPro" id="IPR001128">
    <property type="entry name" value="Cyt_P450"/>
</dbReference>
<evidence type="ECO:0000256" key="1">
    <source>
        <dbReference type="ARBA" id="ARBA00010617"/>
    </source>
</evidence>
<evidence type="ECO:0000313" key="5">
    <source>
        <dbReference type="Proteomes" id="UP000694421"/>
    </source>
</evidence>
<dbReference type="InterPro" id="IPR050182">
    <property type="entry name" value="Cytochrome_P450_fam2"/>
</dbReference>
<dbReference type="InterPro" id="IPR036396">
    <property type="entry name" value="Cyt_P450_sf"/>
</dbReference>
<dbReference type="Proteomes" id="UP000694421">
    <property type="component" value="Unplaced"/>
</dbReference>
<sequence>MEDRNQMPFTAAVIHEIQRFADVVPLGVLHLITADTEFRGFTIPQVLMIRGSIRMLEDHWVVLIQS</sequence>
<accession>A0A8D0B8J0</accession>
<evidence type="ECO:0000313" key="4">
    <source>
        <dbReference type="Ensembl" id="ENSSMRP00000002240.1"/>
    </source>
</evidence>
<protein>
    <submittedName>
        <fullName evidence="4">Uncharacterized protein</fullName>
    </submittedName>
</protein>
<evidence type="ECO:0000256" key="3">
    <source>
        <dbReference type="ARBA" id="ARBA00023004"/>
    </source>
</evidence>
<reference evidence="4" key="2">
    <citation type="submission" date="2025-09" db="UniProtKB">
        <authorList>
            <consortium name="Ensembl"/>
        </authorList>
    </citation>
    <scope>IDENTIFICATION</scope>
</reference>
<dbReference type="PANTHER" id="PTHR24300:SF424">
    <property type="entry name" value="CYTOCHROME P450"/>
    <property type="match status" value="1"/>
</dbReference>
<dbReference type="GO" id="GO:0005737">
    <property type="term" value="C:cytoplasm"/>
    <property type="evidence" value="ECO:0007669"/>
    <property type="project" value="TreeGrafter"/>
</dbReference>
<proteinExistence type="inferred from homology"/>
<keyword evidence="3" id="KW-0408">Iron</keyword>
<dbReference type="Ensembl" id="ENSSMRT00000002664.1">
    <property type="protein sequence ID" value="ENSSMRP00000002240.1"/>
    <property type="gene ID" value="ENSSMRG00000001918.1"/>
</dbReference>
<dbReference type="Pfam" id="PF00067">
    <property type="entry name" value="p450"/>
    <property type="match status" value="1"/>
</dbReference>